<proteinExistence type="predicted"/>
<name>A0ABS9P6B6_9GAMM</name>
<feature type="transmembrane region" description="Helical" evidence="1">
    <location>
        <begin position="20"/>
        <end position="41"/>
    </location>
</feature>
<evidence type="ECO:0000256" key="1">
    <source>
        <dbReference type="SAM" id="Phobius"/>
    </source>
</evidence>
<organism evidence="2 3">
    <name type="scientific">Billgrantia campisalis</name>
    <dbReference type="NCBI Taxonomy" id="74661"/>
    <lineage>
        <taxon>Bacteria</taxon>
        <taxon>Pseudomonadati</taxon>
        <taxon>Pseudomonadota</taxon>
        <taxon>Gammaproteobacteria</taxon>
        <taxon>Oceanospirillales</taxon>
        <taxon>Halomonadaceae</taxon>
        <taxon>Billgrantia</taxon>
    </lineage>
</organism>
<keyword evidence="1" id="KW-0472">Membrane</keyword>
<dbReference type="RefSeq" id="WP_238976460.1">
    <property type="nucleotide sequence ID" value="NZ_JABFUC010000004.1"/>
</dbReference>
<gene>
    <name evidence="2" type="ORF">HOP52_05970</name>
</gene>
<keyword evidence="1" id="KW-0812">Transmembrane</keyword>
<protein>
    <recommendedName>
        <fullName evidence="4">Flp family type IVb pilin</fullName>
    </recommendedName>
</protein>
<accession>A0ABS9P6B6</accession>
<evidence type="ECO:0000313" key="2">
    <source>
        <dbReference type="EMBL" id="MCG6657318.1"/>
    </source>
</evidence>
<comment type="caution">
    <text evidence="2">The sequence shown here is derived from an EMBL/GenBank/DDBJ whole genome shotgun (WGS) entry which is preliminary data.</text>
</comment>
<evidence type="ECO:0000313" key="3">
    <source>
        <dbReference type="Proteomes" id="UP000814385"/>
    </source>
</evidence>
<keyword evidence="3" id="KW-1185">Reference proteome</keyword>
<sequence>MNKLMQGVEKFWQEEEGTEVVEWAMLAALLVTVGVIIMVTIGEAAADRLSALAEMLQGEGGEEETL</sequence>
<dbReference type="EMBL" id="JABFUC010000004">
    <property type="protein sequence ID" value="MCG6657318.1"/>
    <property type="molecule type" value="Genomic_DNA"/>
</dbReference>
<evidence type="ECO:0008006" key="4">
    <source>
        <dbReference type="Google" id="ProtNLM"/>
    </source>
</evidence>
<keyword evidence="1" id="KW-1133">Transmembrane helix</keyword>
<dbReference type="Proteomes" id="UP000814385">
    <property type="component" value="Unassembled WGS sequence"/>
</dbReference>
<reference evidence="2 3" key="1">
    <citation type="submission" date="2020-05" db="EMBL/GenBank/DDBJ databases">
        <title>Comparative genomic analysis of denitrifying bacteria from Halomonas genus.</title>
        <authorList>
            <person name="Wang L."/>
            <person name="Shao Z."/>
        </authorList>
    </citation>
    <scope>NUCLEOTIDE SEQUENCE [LARGE SCALE GENOMIC DNA]</scope>
    <source>
        <strain evidence="2 3">A4</strain>
    </source>
</reference>